<gene>
    <name evidence="2" type="ORF">OFUS_LOCUS11494</name>
</gene>
<accession>A0A8J1UH17</accession>
<evidence type="ECO:0000313" key="3">
    <source>
        <dbReference type="Proteomes" id="UP000749559"/>
    </source>
</evidence>
<dbReference type="EMBL" id="CAIIXF020000006">
    <property type="protein sequence ID" value="CAH1785439.1"/>
    <property type="molecule type" value="Genomic_DNA"/>
</dbReference>
<keyword evidence="3" id="KW-1185">Reference proteome</keyword>
<comment type="caution">
    <text evidence="2">The sequence shown here is derived from an EMBL/GenBank/DDBJ whole genome shotgun (WGS) entry which is preliminary data.</text>
</comment>
<protein>
    <submittedName>
        <fullName evidence="2">Uncharacterized protein</fullName>
    </submittedName>
</protein>
<dbReference type="AlphaFoldDB" id="A0A8J1UH17"/>
<evidence type="ECO:0000256" key="1">
    <source>
        <dbReference type="SAM" id="MobiDB-lite"/>
    </source>
</evidence>
<proteinExistence type="predicted"/>
<name>A0A8J1UH17_OWEFU</name>
<organism evidence="2 3">
    <name type="scientific">Owenia fusiformis</name>
    <name type="common">Polychaete worm</name>
    <dbReference type="NCBI Taxonomy" id="6347"/>
    <lineage>
        <taxon>Eukaryota</taxon>
        <taxon>Metazoa</taxon>
        <taxon>Spiralia</taxon>
        <taxon>Lophotrochozoa</taxon>
        <taxon>Annelida</taxon>
        <taxon>Polychaeta</taxon>
        <taxon>Sedentaria</taxon>
        <taxon>Canalipalpata</taxon>
        <taxon>Sabellida</taxon>
        <taxon>Oweniida</taxon>
        <taxon>Oweniidae</taxon>
        <taxon>Owenia</taxon>
    </lineage>
</organism>
<feature type="region of interest" description="Disordered" evidence="1">
    <location>
        <begin position="1"/>
        <end position="20"/>
    </location>
</feature>
<feature type="compositionally biased region" description="Polar residues" evidence="1">
    <location>
        <begin position="1"/>
        <end position="18"/>
    </location>
</feature>
<sequence length="149" mass="16453">MGSSTNATVKVPVSTSPPDSEEQLGALGFNYWKLMGDNECMVKSNIINWISCSQAGGSIMEEDKDGPIRCKVIKVISTDFPECKDVTPTEVHWHEWCGPDLQIDGTDYLQFDANSVGCNPTCTWDPCGQGQETRYVKGVDFPHGNVYVR</sequence>
<evidence type="ECO:0000313" key="2">
    <source>
        <dbReference type="EMBL" id="CAH1785439.1"/>
    </source>
</evidence>
<dbReference type="Proteomes" id="UP000749559">
    <property type="component" value="Unassembled WGS sequence"/>
</dbReference>
<reference evidence="2" key="1">
    <citation type="submission" date="2022-03" db="EMBL/GenBank/DDBJ databases">
        <authorList>
            <person name="Martin C."/>
        </authorList>
    </citation>
    <scope>NUCLEOTIDE SEQUENCE</scope>
</reference>